<keyword evidence="3" id="KW-1185">Reference proteome</keyword>
<evidence type="ECO:0000313" key="2">
    <source>
        <dbReference type="EMBL" id="KHG25706.1"/>
    </source>
</evidence>
<accession>A0A0B0NWI9</accession>
<gene>
    <name evidence="1" type="ORF">F383_25467</name>
    <name evidence="2" type="ORF">F383_32463</name>
</gene>
<organism evidence="1 3">
    <name type="scientific">Gossypium arboreum</name>
    <name type="common">Tree cotton</name>
    <name type="synonym">Gossypium nanking</name>
    <dbReference type="NCBI Taxonomy" id="29729"/>
    <lineage>
        <taxon>Eukaryota</taxon>
        <taxon>Viridiplantae</taxon>
        <taxon>Streptophyta</taxon>
        <taxon>Embryophyta</taxon>
        <taxon>Tracheophyta</taxon>
        <taxon>Spermatophyta</taxon>
        <taxon>Magnoliopsida</taxon>
        <taxon>eudicotyledons</taxon>
        <taxon>Gunneridae</taxon>
        <taxon>Pentapetalae</taxon>
        <taxon>rosids</taxon>
        <taxon>malvids</taxon>
        <taxon>Malvales</taxon>
        <taxon>Malvaceae</taxon>
        <taxon>Malvoideae</taxon>
        <taxon>Gossypium</taxon>
    </lineage>
</organism>
<dbReference type="AlphaFoldDB" id="A0A0B0NWI9"/>
<proteinExistence type="predicted"/>
<dbReference type="EMBL" id="KN411459">
    <property type="protein sequence ID" value="KHG18828.1"/>
    <property type="molecule type" value="Genomic_DNA"/>
</dbReference>
<name>A0A0B0NWI9_GOSAR</name>
<dbReference type="Proteomes" id="UP000032142">
    <property type="component" value="Unassembled WGS sequence"/>
</dbReference>
<reference evidence="3" key="2">
    <citation type="submission" date="2014-09" db="EMBL/GenBank/DDBJ databases">
        <authorList>
            <person name="Mudge J."/>
            <person name="Ramaraj T."/>
            <person name="Lindquist I.E."/>
            <person name="Bharti A.K."/>
            <person name="Sundararajan A."/>
            <person name="Cameron C.T."/>
            <person name="Woodward J.E."/>
            <person name="May G.D."/>
            <person name="Brubaker C."/>
            <person name="Broadhvest J."/>
            <person name="Wilkins T.A."/>
        </authorList>
    </citation>
    <scope>NUCLEOTIDE SEQUENCE</scope>
    <source>
        <strain evidence="3">cv. AKA8401</strain>
    </source>
</reference>
<protein>
    <submittedName>
        <fullName evidence="1">Uncharacterized protein</fullName>
    </submittedName>
</protein>
<evidence type="ECO:0000313" key="3">
    <source>
        <dbReference type="Proteomes" id="UP000032142"/>
    </source>
</evidence>
<dbReference type="EMBL" id="KN433456">
    <property type="protein sequence ID" value="KHG25706.1"/>
    <property type="molecule type" value="Genomic_DNA"/>
</dbReference>
<evidence type="ECO:0000313" key="1">
    <source>
        <dbReference type="EMBL" id="KHG18828.1"/>
    </source>
</evidence>
<sequence>MSLGLPFRLRSYMCCGLTTAPMSLPIYQLNRAYCPSTQKEFTNHSLKE</sequence>
<reference evidence="1" key="1">
    <citation type="submission" date="2014-09" db="EMBL/GenBank/DDBJ databases">
        <title>G. arboreum L. cv. AKA8401 A2 genome assembly version 1.0.</title>
        <authorList>
            <person name="Mudge J."/>
            <person name="Ramaraj T."/>
            <person name="Lindquist I.E."/>
            <person name="Bharti A.K."/>
            <person name="Sundararajan A."/>
            <person name="Cameron C.T."/>
            <person name="Woodward J.E."/>
            <person name="May G.D."/>
            <person name="Brubaker C."/>
            <person name="Broadhvest J."/>
            <person name="Wilkins T.A."/>
        </authorList>
    </citation>
    <scope>NUCLEOTIDE SEQUENCE</scope>
</reference>